<keyword evidence="13" id="KW-1185">Reference proteome</keyword>
<dbReference type="SMART" id="SM00382">
    <property type="entry name" value="AAA"/>
    <property type="match status" value="1"/>
</dbReference>
<sequence length="358" mass="38588">MTAGNHAIIAEGLRKRYGDKYALDGFDLRVPQGTVCGLLGPNGAGKTTSVRILSTLLRFDEGRAEVAGFDIARQADQVRYRIGLVGQNAAVDEVLSGYENLVIFGRLFHLGTKRAQQRATELLERFGLADTGGKPVKTYSGGMRRRLDLAAGMILTPSVLFLDEPTTGLDPRSRNEVWESVRELVRSGTTVLLTTQYLDEADQLADQISVIDTGRVIAEGTPDELKSRLGGDRIDLVVHDAGDLAAAAAQLRLVASAEPEVDPDRRFVSAQVGNRASALTEVLRALDAGGVAVEDVALRRPTLDEVFLHLTGRRPQSAEETAAEEKAKKSKKGKGRKGRGDEPKPGAPRSENVEEVPA</sequence>
<evidence type="ECO:0000256" key="5">
    <source>
        <dbReference type="ARBA" id="ARBA00022840"/>
    </source>
</evidence>
<dbReference type="AlphaFoldDB" id="A0A7L6B4V9"/>
<dbReference type="Gene3D" id="3.40.50.300">
    <property type="entry name" value="P-loop containing nucleotide triphosphate hydrolases"/>
    <property type="match status" value="1"/>
</dbReference>
<evidence type="ECO:0000313" key="13">
    <source>
        <dbReference type="Proteomes" id="UP000510844"/>
    </source>
</evidence>
<evidence type="ECO:0000256" key="7">
    <source>
        <dbReference type="ARBA" id="ARBA00023136"/>
    </source>
</evidence>
<dbReference type="RefSeq" id="WP_181569135.1">
    <property type="nucleotide sequence ID" value="NZ_CP059322.2"/>
</dbReference>
<dbReference type="PROSITE" id="PS00211">
    <property type="entry name" value="ABC_TRANSPORTER_1"/>
    <property type="match status" value="1"/>
</dbReference>
<keyword evidence="7" id="KW-0472">Membrane</keyword>
<dbReference type="PANTHER" id="PTHR42711:SF19">
    <property type="entry name" value="DOXORUBICIN RESISTANCE ATP-BINDING PROTEIN DRRA"/>
    <property type="match status" value="1"/>
</dbReference>
<dbReference type="NCBIfam" id="TIGR01188">
    <property type="entry name" value="drrA"/>
    <property type="match status" value="1"/>
</dbReference>
<gene>
    <name evidence="12" type="ORF">H1D33_25665</name>
</gene>
<evidence type="ECO:0000256" key="8">
    <source>
        <dbReference type="ARBA" id="ARBA00023251"/>
    </source>
</evidence>
<dbReference type="GO" id="GO:0046677">
    <property type="term" value="P:response to antibiotic"/>
    <property type="evidence" value="ECO:0007669"/>
    <property type="project" value="UniProtKB-KW"/>
</dbReference>
<dbReference type="GO" id="GO:0016887">
    <property type="term" value="F:ATP hydrolysis activity"/>
    <property type="evidence" value="ECO:0007669"/>
    <property type="project" value="InterPro"/>
</dbReference>
<evidence type="ECO:0000256" key="3">
    <source>
        <dbReference type="ARBA" id="ARBA00022475"/>
    </source>
</evidence>
<dbReference type="PANTHER" id="PTHR42711">
    <property type="entry name" value="ABC TRANSPORTER ATP-BINDING PROTEIN"/>
    <property type="match status" value="1"/>
</dbReference>
<proteinExistence type="inferred from homology"/>
<accession>A0A7L6B4V9</accession>
<comment type="subcellular location">
    <subcellularLocation>
        <location evidence="1">Cell membrane</location>
        <topology evidence="1">Peripheral membrane protein</topology>
        <orientation evidence="1">Cytoplasmic side</orientation>
    </subcellularLocation>
</comment>
<feature type="domain" description="ABC transporter" evidence="11">
    <location>
        <begin position="8"/>
        <end position="238"/>
    </location>
</feature>
<dbReference type="Pfam" id="PF00005">
    <property type="entry name" value="ABC_tran"/>
    <property type="match status" value="1"/>
</dbReference>
<feature type="region of interest" description="Disordered" evidence="10">
    <location>
        <begin position="311"/>
        <end position="358"/>
    </location>
</feature>
<evidence type="ECO:0000256" key="10">
    <source>
        <dbReference type="SAM" id="MobiDB-lite"/>
    </source>
</evidence>
<evidence type="ECO:0000256" key="1">
    <source>
        <dbReference type="ARBA" id="ARBA00004413"/>
    </source>
</evidence>
<keyword evidence="4" id="KW-0547">Nucleotide-binding</keyword>
<evidence type="ECO:0000256" key="2">
    <source>
        <dbReference type="ARBA" id="ARBA00022448"/>
    </source>
</evidence>
<dbReference type="PROSITE" id="PS50893">
    <property type="entry name" value="ABC_TRANSPORTER_2"/>
    <property type="match status" value="1"/>
</dbReference>
<dbReference type="GO" id="GO:0005524">
    <property type="term" value="F:ATP binding"/>
    <property type="evidence" value="ECO:0007669"/>
    <property type="project" value="UniProtKB-KW"/>
</dbReference>
<evidence type="ECO:0000256" key="6">
    <source>
        <dbReference type="ARBA" id="ARBA00022967"/>
    </source>
</evidence>
<dbReference type="InterPro" id="IPR003439">
    <property type="entry name" value="ABC_transporter-like_ATP-bd"/>
</dbReference>
<dbReference type="GO" id="GO:1900753">
    <property type="term" value="P:doxorubicin transport"/>
    <property type="evidence" value="ECO:0007669"/>
    <property type="project" value="InterPro"/>
</dbReference>
<dbReference type="InterPro" id="IPR005894">
    <property type="entry name" value="DrrA"/>
</dbReference>
<evidence type="ECO:0000256" key="9">
    <source>
        <dbReference type="ARBA" id="ARBA00049985"/>
    </source>
</evidence>
<evidence type="ECO:0000259" key="11">
    <source>
        <dbReference type="PROSITE" id="PS50893"/>
    </source>
</evidence>
<keyword evidence="5 12" id="KW-0067">ATP-binding</keyword>
<keyword evidence="8" id="KW-0046">Antibiotic resistance</keyword>
<keyword evidence="3" id="KW-1003">Cell membrane</keyword>
<keyword evidence="2" id="KW-0813">Transport</keyword>
<reference evidence="12 13" key="2">
    <citation type="journal article" date="2021" name="Mar. Drugs">
        <title>A New Micromonospora Strain with Antibiotic Activity Isolated from the Microbiome of a Mid-Atlantic Deep-Sea Sponge.</title>
        <authorList>
            <person name="Back C.R."/>
            <person name="Stennett H.L."/>
            <person name="Williams S.E."/>
            <person name="Wang L."/>
            <person name="Ojeda Gomez J."/>
            <person name="Abdulle O.M."/>
            <person name="Duffy T."/>
            <person name="Neal C."/>
            <person name="Mantell J."/>
            <person name="Jepson M.A."/>
            <person name="Hendry K.R."/>
            <person name="Powell D."/>
            <person name="Stach J.E.M."/>
            <person name="Essex-Lopresti A.E."/>
            <person name="Willis C.L."/>
            <person name="Curnow P."/>
            <person name="Race P.R."/>
        </authorList>
    </citation>
    <scope>NUCLEOTIDE SEQUENCE [LARGE SCALE GENOMIC DNA]</scope>
    <source>
        <strain evidence="12 13">28ISP2-46</strain>
    </source>
</reference>
<organism evidence="12 13">
    <name type="scientific">Micromonospora robiginosa</name>
    <dbReference type="NCBI Taxonomy" id="2749844"/>
    <lineage>
        <taxon>Bacteria</taxon>
        <taxon>Bacillati</taxon>
        <taxon>Actinomycetota</taxon>
        <taxon>Actinomycetes</taxon>
        <taxon>Micromonosporales</taxon>
        <taxon>Micromonosporaceae</taxon>
        <taxon>Micromonospora</taxon>
    </lineage>
</organism>
<dbReference type="InterPro" id="IPR003593">
    <property type="entry name" value="AAA+_ATPase"/>
</dbReference>
<feature type="compositionally biased region" description="Basic residues" evidence="10">
    <location>
        <begin position="328"/>
        <end position="337"/>
    </location>
</feature>
<dbReference type="SUPFAM" id="SSF52540">
    <property type="entry name" value="P-loop containing nucleoside triphosphate hydrolases"/>
    <property type="match status" value="1"/>
</dbReference>
<dbReference type="InterPro" id="IPR017871">
    <property type="entry name" value="ABC_transporter-like_CS"/>
</dbReference>
<evidence type="ECO:0000256" key="4">
    <source>
        <dbReference type="ARBA" id="ARBA00022741"/>
    </source>
</evidence>
<keyword evidence="6" id="KW-1278">Translocase</keyword>
<reference evidence="13" key="1">
    <citation type="submission" date="2020-07" db="EMBL/GenBank/DDBJ databases">
        <title>A new Micromonospora strain with potent antibiotic activity isolated from the microbiome of a mid-Atlantic deep-sea sponge.</title>
        <authorList>
            <person name="Back C.R."/>
            <person name="Stennett H.L."/>
            <person name="Williams S.E."/>
            <person name="Wang L."/>
            <person name="Ojeda Gomez J."/>
            <person name="Abdulle O.M."/>
            <person name="Duffy T."/>
            <person name="Hendry K.R."/>
            <person name="Powell D."/>
            <person name="Stach J.E."/>
            <person name="Essex-Lopresti A.E."/>
            <person name="Willis C.L."/>
            <person name="Curnow P."/>
            <person name="Race P.R."/>
        </authorList>
    </citation>
    <scope>NUCLEOTIDE SEQUENCE [LARGE SCALE GENOMIC DNA]</scope>
    <source>
        <strain evidence="13">28ISP2-46</strain>
    </source>
</reference>
<dbReference type="InterPro" id="IPR025302">
    <property type="entry name" value="DrrA1/2-like_C"/>
</dbReference>
<dbReference type="EMBL" id="CP059322">
    <property type="protein sequence ID" value="QLQ36620.1"/>
    <property type="molecule type" value="Genomic_DNA"/>
</dbReference>
<dbReference type="GO" id="GO:0043215">
    <property type="term" value="P:daunorubicin transport"/>
    <property type="evidence" value="ECO:0007669"/>
    <property type="project" value="InterPro"/>
</dbReference>
<dbReference type="FunFam" id="3.40.50.300:FF:000589">
    <property type="entry name" value="ABC transporter, ATP-binding subunit"/>
    <property type="match status" value="1"/>
</dbReference>
<name>A0A7L6B4V9_9ACTN</name>
<dbReference type="InterPro" id="IPR050763">
    <property type="entry name" value="ABC_transporter_ATP-binding"/>
</dbReference>
<dbReference type="Pfam" id="PF13732">
    <property type="entry name" value="DrrA1-3_C"/>
    <property type="match status" value="1"/>
</dbReference>
<dbReference type="GO" id="GO:0005886">
    <property type="term" value="C:plasma membrane"/>
    <property type="evidence" value="ECO:0007669"/>
    <property type="project" value="UniProtKB-SubCell"/>
</dbReference>
<comment type="similarity">
    <text evidence="9">Belongs to the ABC transporter superfamily. Drug exporter-1 (DrugE1) (TC 3.A.1.105) family.</text>
</comment>
<dbReference type="InterPro" id="IPR027417">
    <property type="entry name" value="P-loop_NTPase"/>
</dbReference>
<evidence type="ECO:0000313" key="12">
    <source>
        <dbReference type="EMBL" id="QLQ36620.1"/>
    </source>
</evidence>
<protein>
    <submittedName>
        <fullName evidence="12">ATP-binding cassette domain-containing protein</fullName>
    </submittedName>
</protein>
<dbReference type="Proteomes" id="UP000510844">
    <property type="component" value="Chromosome"/>
</dbReference>
<dbReference type="KEGG" id="mfeu:H1D33_25665"/>